<evidence type="ECO:0000313" key="8">
    <source>
        <dbReference type="Proteomes" id="UP000318521"/>
    </source>
</evidence>
<dbReference type="PIRSF" id="PIRSF002741">
    <property type="entry name" value="MppA"/>
    <property type="match status" value="1"/>
</dbReference>
<dbReference type="AlphaFoldDB" id="A0A553ZT58"/>
<evidence type="ECO:0000256" key="3">
    <source>
        <dbReference type="ARBA" id="ARBA00022729"/>
    </source>
</evidence>
<evidence type="ECO:0000256" key="1">
    <source>
        <dbReference type="ARBA" id="ARBA00005695"/>
    </source>
</evidence>
<dbReference type="GO" id="GO:0043190">
    <property type="term" value="C:ATP-binding cassette (ABC) transporter complex"/>
    <property type="evidence" value="ECO:0007669"/>
    <property type="project" value="InterPro"/>
</dbReference>
<comment type="caution">
    <text evidence="7">The sequence shown here is derived from an EMBL/GenBank/DDBJ whole genome shotgun (WGS) entry which is preliminary data.</text>
</comment>
<keyword evidence="2" id="KW-0813">Transport</keyword>
<feature type="signal peptide" evidence="5">
    <location>
        <begin position="1"/>
        <end position="21"/>
    </location>
</feature>
<dbReference type="SUPFAM" id="SSF53850">
    <property type="entry name" value="Periplasmic binding protein-like II"/>
    <property type="match status" value="1"/>
</dbReference>
<sequence length="530" mass="58643">MYRMKKYILLAFLTLGLTACASEPSTSTSGASEDEGSAEGQGGDLVIDMGAEAVTLDPHLANDVPSGNVASNIYDNLVFFDGEMNIQNNLAKEWEQVDDLTLRFELEEGVTFHDGEPFNAEAVKANIDRVTDPAIASPRGYLFDNISEVNVVDEYTVEVKTEEPFAPLIYSFAHNGGGMISPKAIEEDYAAMEGGSEPGSVINSHPVGSGYFEFESWDTGQQIKLVNNEDYWGEPAKLDSVTFKTVPEDGTRIADLETGSAHVADPFSPSDVARIEATEGLEIIESDSMGIEYIGFNTQKEPFDDKRVRQAISMAVDNDAIINNLLEGYGIPAIGPMSPQIIGFDETVEPLEYNPEKAKELLAEAGYPDGFETSIWTNDKRERIDLVTYLQQELGKIGIDVTTETMEWGAYLEQTNSGDHDMFVLGWSASTGDADYALSPLFHSMNHGAAGNKSFLENDEVDQLLEDAQHEMDEDARMAMYKEVQDILIDEAPLIYTHHKQEVNAIRDSVKNLWRHQSGDFRLQEVYIEE</sequence>
<dbReference type="CDD" id="cd08499">
    <property type="entry name" value="PBP2_Ylib_like"/>
    <property type="match status" value="1"/>
</dbReference>
<dbReference type="PROSITE" id="PS51257">
    <property type="entry name" value="PROKAR_LIPOPROTEIN"/>
    <property type="match status" value="1"/>
</dbReference>
<dbReference type="GO" id="GO:0015833">
    <property type="term" value="P:peptide transport"/>
    <property type="evidence" value="ECO:0007669"/>
    <property type="project" value="TreeGrafter"/>
</dbReference>
<gene>
    <name evidence="7" type="ORF">FN960_20320</name>
</gene>
<name>A0A553ZT58_9BACI</name>
<organism evidence="7 8">
    <name type="scientific">Alkalicoccobacillus porphyridii</name>
    <dbReference type="NCBI Taxonomy" id="2597270"/>
    <lineage>
        <taxon>Bacteria</taxon>
        <taxon>Bacillati</taxon>
        <taxon>Bacillota</taxon>
        <taxon>Bacilli</taxon>
        <taxon>Bacillales</taxon>
        <taxon>Bacillaceae</taxon>
        <taxon>Alkalicoccobacillus</taxon>
    </lineage>
</organism>
<dbReference type="Gene3D" id="3.10.105.10">
    <property type="entry name" value="Dipeptide-binding Protein, Domain 3"/>
    <property type="match status" value="1"/>
</dbReference>
<dbReference type="GO" id="GO:0042597">
    <property type="term" value="C:periplasmic space"/>
    <property type="evidence" value="ECO:0007669"/>
    <property type="project" value="UniProtKB-ARBA"/>
</dbReference>
<proteinExistence type="inferred from homology"/>
<evidence type="ECO:0000256" key="2">
    <source>
        <dbReference type="ARBA" id="ARBA00022448"/>
    </source>
</evidence>
<dbReference type="GO" id="GO:1904680">
    <property type="term" value="F:peptide transmembrane transporter activity"/>
    <property type="evidence" value="ECO:0007669"/>
    <property type="project" value="TreeGrafter"/>
</dbReference>
<feature type="region of interest" description="Disordered" evidence="4">
    <location>
        <begin position="23"/>
        <end position="43"/>
    </location>
</feature>
<feature type="domain" description="Solute-binding protein family 5" evidence="6">
    <location>
        <begin position="86"/>
        <end position="446"/>
    </location>
</feature>
<keyword evidence="8" id="KW-1185">Reference proteome</keyword>
<dbReference type="OrthoDB" id="9796817at2"/>
<evidence type="ECO:0000256" key="5">
    <source>
        <dbReference type="SAM" id="SignalP"/>
    </source>
</evidence>
<dbReference type="Proteomes" id="UP000318521">
    <property type="component" value="Unassembled WGS sequence"/>
</dbReference>
<evidence type="ECO:0000313" key="7">
    <source>
        <dbReference type="EMBL" id="TSB44652.1"/>
    </source>
</evidence>
<dbReference type="Gene3D" id="3.40.190.10">
    <property type="entry name" value="Periplasmic binding protein-like II"/>
    <property type="match status" value="1"/>
</dbReference>
<keyword evidence="3 5" id="KW-0732">Signal</keyword>
<dbReference type="PANTHER" id="PTHR30290:SF9">
    <property type="entry name" value="OLIGOPEPTIDE-BINDING PROTEIN APPA"/>
    <property type="match status" value="1"/>
</dbReference>
<dbReference type="Pfam" id="PF00496">
    <property type="entry name" value="SBP_bac_5"/>
    <property type="match status" value="1"/>
</dbReference>
<dbReference type="Gene3D" id="3.90.76.10">
    <property type="entry name" value="Dipeptide-binding Protein, Domain 1"/>
    <property type="match status" value="1"/>
</dbReference>
<evidence type="ECO:0000256" key="4">
    <source>
        <dbReference type="SAM" id="MobiDB-lite"/>
    </source>
</evidence>
<feature type="chain" id="PRO_5021797335" evidence="5">
    <location>
        <begin position="22"/>
        <end position="530"/>
    </location>
</feature>
<comment type="similarity">
    <text evidence="1">Belongs to the bacterial solute-binding protein 5 family.</text>
</comment>
<accession>A0A553ZT58</accession>
<dbReference type="PANTHER" id="PTHR30290">
    <property type="entry name" value="PERIPLASMIC BINDING COMPONENT OF ABC TRANSPORTER"/>
    <property type="match status" value="1"/>
</dbReference>
<evidence type="ECO:0000259" key="6">
    <source>
        <dbReference type="Pfam" id="PF00496"/>
    </source>
</evidence>
<protein>
    <submittedName>
        <fullName evidence="7">Glutathione ABC transporter substrate-binding protein</fullName>
    </submittedName>
</protein>
<dbReference type="EMBL" id="VLXZ01000023">
    <property type="protein sequence ID" value="TSB44652.1"/>
    <property type="molecule type" value="Genomic_DNA"/>
</dbReference>
<reference evidence="7 8" key="1">
    <citation type="submission" date="2019-07" db="EMBL/GenBank/DDBJ databases">
        <authorList>
            <person name="Park Y.J."/>
            <person name="Jeong S.E."/>
            <person name="Jung H.S."/>
        </authorList>
    </citation>
    <scope>NUCLEOTIDE SEQUENCE [LARGE SCALE GENOMIC DNA]</scope>
    <source>
        <strain evidence="8">P16(2019)</strain>
    </source>
</reference>
<dbReference type="InterPro" id="IPR000914">
    <property type="entry name" value="SBP_5_dom"/>
</dbReference>
<dbReference type="InterPro" id="IPR039424">
    <property type="entry name" value="SBP_5"/>
</dbReference>
<dbReference type="InterPro" id="IPR030678">
    <property type="entry name" value="Peptide/Ni-bd"/>
</dbReference>